<protein>
    <submittedName>
        <fullName evidence="1">Uncharacterized protein</fullName>
    </submittedName>
</protein>
<gene>
    <name evidence="1" type="ORF">ACFFR3_34885</name>
</gene>
<name>A0ABV5NWL0_9ACTN</name>
<dbReference type="Proteomes" id="UP001589568">
    <property type="component" value="Unassembled WGS sequence"/>
</dbReference>
<reference evidence="1 2" key="1">
    <citation type="submission" date="2024-09" db="EMBL/GenBank/DDBJ databases">
        <authorList>
            <person name="Sun Q."/>
            <person name="Mori K."/>
        </authorList>
    </citation>
    <scope>NUCLEOTIDE SEQUENCE [LARGE SCALE GENOMIC DNA]</scope>
    <source>
        <strain evidence="1 2">JCM 3324</strain>
    </source>
</reference>
<dbReference type="RefSeq" id="WP_379484520.1">
    <property type="nucleotide sequence ID" value="NZ_JBHMCF010000039.1"/>
</dbReference>
<sequence length="106" mass="11324">MLDASTKDRLVPAVRDQATAARARSASSPGGDQWSAFTTVNIISKAELVTPLSSSFVQVPARAEGWRKLCADRRGRATYSFITAEMRAARSATLTHVEEGGLKGGE</sequence>
<organism evidence="1 2">
    <name type="scientific">Nonomuraea salmonea</name>
    <dbReference type="NCBI Taxonomy" id="46181"/>
    <lineage>
        <taxon>Bacteria</taxon>
        <taxon>Bacillati</taxon>
        <taxon>Actinomycetota</taxon>
        <taxon>Actinomycetes</taxon>
        <taxon>Streptosporangiales</taxon>
        <taxon>Streptosporangiaceae</taxon>
        <taxon>Nonomuraea</taxon>
    </lineage>
</organism>
<accession>A0ABV5NWL0</accession>
<keyword evidence="2" id="KW-1185">Reference proteome</keyword>
<dbReference type="EMBL" id="JBHMCF010000039">
    <property type="protein sequence ID" value="MFB9474709.1"/>
    <property type="molecule type" value="Genomic_DNA"/>
</dbReference>
<proteinExistence type="predicted"/>
<evidence type="ECO:0000313" key="1">
    <source>
        <dbReference type="EMBL" id="MFB9474709.1"/>
    </source>
</evidence>
<comment type="caution">
    <text evidence="1">The sequence shown here is derived from an EMBL/GenBank/DDBJ whole genome shotgun (WGS) entry which is preliminary data.</text>
</comment>
<evidence type="ECO:0000313" key="2">
    <source>
        <dbReference type="Proteomes" id="UP001589568"/>
    </source>
</evidence>